<keyword evidence="10" id="KW-1185">Reference proteome</keyword>
<evidence type="ECO:0000313" key="9">
    <source>
        <dbReference type="EMBL" id="CAI9765921.1"/>
    </source>
</evidence>
<protein>
    <recommendedName>
        <fullName evidence="8">GTD-binding domain-containing protein</fullName>
    </recommendedName>
</protein>
<dbReference type="Pfam" id="PF04576">
    <property type="entry name" value="Zein-binding"/>
    <property type="match status" value="1"/>
</dbReference>
<dbReference type="PANTHER" id="PTHR31422:SF0">
    <property type="entry name" value="MYOSIN-BINDING PROTEIN 7"/>
    <property type="match status" value="1"/>
</dbReference>
<comment type="subcellular location">
    <subcellularLocation>
        <location evidence="1">Membrane</location>
    </subcellularLocation>
</comment>
<name>A0AAD1ZDE5_9LAMI</name>
<reference evidence="9" key="1">
    <citation type="submission" date="2023-05" db="EMBL/GenBank/DDBJ databases">
        <authorList>
            <person name="Huff M."/>
        </authorList>
    </citation>
    <scope>NUCLEOTIDE SEQUENCE</scope>
</reference>
<evidence type="ECO:0000256" key="5">
    <source>
        <dbReference type="SAM" id="Coils"/>
    </source>
</evidence>
<dbReference type="InterPro" id="IPR007656">
    <property type="entry name" value="GTD-bd"/>
</dbReference>
<evidence type="ECO:0000256" key="4">
    <source>
        <dbReference type="ARBA" id="ARBA00023136"/>
    </source>
</evidence>
<keyword evidence="4 7" id="KW-0472">Membrane</keyword>
<evidence type="ECO:0000256" key="2">
    <source>
        <dbReference type="ARBA" id="ARBA00022692"/>
    </source>
</evidence>
<feature type="transmembrane region" description="Helical" evidence="7">
    <location>
        <begin position="444"/>
        <end position="463"/>
    </location>
</feature>
<dbReference type="GO" id="GO:0016020">
    <property type="term" value="C:membrane"/>
    <property type="evidence" value="ECO:0007669"/>
    <property type="project" value="UniProtKB-SubCell"/>
</dbReference>
<dbReference type="Proteomes" id="UP000834106">
    <property type="component" value="Chromosome 8"/>
</dbReference>
<sequence>MDSEDMPRSISLVECCNCGCSCSTMNGSFSGTCLRSVKRKFNELKEENQFTVPGLILPQNARVEIGNECMALRETVSSQQQTIQELIDELEEERDAASSAANEAMSMILRLQREKAEIQMEAKQFKRFVEEKMAHDQQEMLALEDLLYKREQSILSLRCEVQAYKHRIMSYDPTEAEADGENSMIRYNSITENLDGQFELPHYELYPPLKCNFSESQAYPDGDDEAADVDKYAFGETPSSKVHLKDFEYRINQLEKSPRNIHPKAELGGVKNMLEKVIVGQSPRQPRHSRKFSDDSSNSLFAESPKFGGSFKNGFPQMENSTLSKVDNSSEVGDDTSDRVYTIDSVHQEAHGLKEPKASVGMGDDYMTTTTPRESLIYSDVKDPEIQKLYARLQALEADRESMRQAIVSIGTDKAQFVLLKEIAQNLCKEMTPERRMPLKKPSVVGSFSFMAIFKWIITLVFWRRKARRCRYMFGLSSSNNAGLLMLLDRGPRVGQWKCLSSTQV</sequence>
<keyword evidence="2 7" id="KW-0812">Transmembrane</keyword>
<evidence type="ECO:0000256" key="1">
    <source>
        <dbReference type="ARBA" id="ARBA00004370"/>
    </source>
</evidence>
<feature type="domain" description="GTD-binding" evidence="8">
    <location>
        <begin position="67"/>
        <end position="165"/>
    </location>
</feature>
<proteinExistence type="predicted"/>
<accession>A0AAD1ZDE5</accession>
<evidence type="ECO:0000256" key="6">
    <source>
        <dbReference type="SAM" id="MobiDB-lite"/>
    </source>
</evidence>
<keyword evidence="5" id="KW-0175">Coiled coil</keyword>
<evidence type="ECO:0000259" key="8">
    <source>
        <dbReference type="PROSITE" id="PS51775"/>
    </source>
</evidence>
<organism evidence="9 10">
    <name type="scientific">Fraxinus pennsylvanica</name>
    <dbReference type="NCBI Taxonomy" id="56036"/>
    <lineage>
        <taxon>Eukaryota</taxon>
        <taxon>Viridiplantae</taxon>
        <taxon>Streptophyta</taxon>
        <taxon>Embryophyta</taxon>
        <taxon>Tracheophyta</taxon>
        <taxon>Spermatophyta</taxon>
        <taxon>Magnoliopsida</taxon>
        <taxon>eudicotyledons</taxon>
        <taxon>Gunneridae</taxon>
        <taxon>Pentapetalae</taxon>
        <taxon>asterids</taxon>
        <taxon>lamiids</taxon>
        <taxon>Lamiales</taxon>
        <taxon>Oleaceae</taxon>
        <taxon>Oleeae</taxon>
        <taxon>Fraxinus</taxon>
    </lineage>
</organism>
<dbReference type="AlphaFoldDB" id="A0AAD1ZDE5"/>
<dbReference type="EMBL" id="OU503043">
    <property type="protein sequence ID" value="CAI9765921.1"/>
    <property type="molecule type" value="Genomic_DNA"/>
</dbReference>
<feature type="coiled-coil region" evidence="5">
    <location>
        <begin position="69"/>
        <end position="121"/>
    </location>
</feature>
<evidence type="ECO:0000313" key="10">
    <source>
        <dbReference type="Proteomes" id="UP000834106"/>
    </source>
</evidence>
<gene>
    <name evidence="9" type="ORF">FPE_LOCUS13351</name>
</gene>
<keyword evidence="3 7" id="KW-1133">Transmembrane helix</keyword>
<dbReference type="PANTHER" id="PTHR31422">
    <property type="entry name" value="BNAANNG28530D PROTEIN"/>
    <property type="match status" value="1"/>
</dbReference>
<evidence type="ECO:0000256" key="3">
    <source>
        <dbReference type="ARBA" id="ARBA00022989"/>
    </source>
</evidence>
<dbReference type="GO" id="GO:0080115">
    <property type="term" value="F:myosin XI tail binding"/>
    <property type="evidence" value="ECO:0007669"/>
    <property type="project" value="UniProtKB-ARBA"/>
</dbReference>
<feature type="region of interest" description="Disordered" evidence="6">
    <location>
        <begin position="280"/>
        <end position="299"/>
    </location>
</feature>
<dbReference type="PROSITE" id="PS51775">
    <property type="entry name" value="GTD_BINDING"/>
    <property type="match status" value="1"/>
</dbReference>
<evidence type="ECO:0000256" key="7">
    <source>
        <dbReference type="SAM" id="Phobius"/>
    </source>
</evidence>